<feature type="region of interest" description="Disordered" evidence="8">
    <location>
        <begin position="110"/>
        <end position="141"/>
    </location>
</feature>
<reference evidence="10 11" key="1">
    <citation type="journal article" date="2014" name="Nature">
        <title>The genome of the recently domesticated crop plant sugar beet (Beta vulgaris).</title>
        <authorList>
            <person name="Dohm J.C."/>
            <person name="Minoche A.E."/>
            <person name="Holtgrawe D."/>
            <person name="Capella-Gutierrez S."/>
            <person name="Zakrzewski F."/>
            <person name="Tafer H."/>
            <person name="Rupp O."/>
            <person name="Sorensen T.R."/>
            <person name="Stracke R."/>
            <person name="Reinhardt R."/>
            <person name="Goesmann A."/>
            <person name="Kraft T."/>
            <person name="Schulz B."/>
            <person name="Stadler P.F."/>
            <person name="Schmidt T."/>
            <person name="Gabaldon T."/>
            <person name="Lehrach H."/>
            <person name="Weisshaar B."/>
            <person name="Himmelbauer H."/>
        </authorList>
    </citation>
    <scope>NUCLEOTIDE SEQUENCE [LARGE SCALE GENOMIC DNA]</scope>
    <source>
        <tissue evidence="10">Taproot</tissue>
    </source>
</reference>
<keyword evidence="5" id="KW-0010">Activator</keyword>
<keyword evidence="3" id="KW-0597">Phosphoprotein</keyword>
<feature type="domain" description="Transcription elongation factor Eaf N-terminal" evidence="9">
    <location>
        <begin position="1"/>
        <end position="79"/>
    </location>
</feature>
<dbReference type="OMA" id="NQSCNLA"/>
<dbReference type="InterPro" id="IPR019194">
    <property type="entry name" value="Tscrpt_elong_fac_Eaf_N"/>
</dbReference>
<organism evidence="10 11">
    <name type="scientific">Beta vulgaris subsp. vulgaris</name>
    <name type="common">Beet</name>
    <dbReference type="NCBI Taxonomy" id="3555"/>
    <lineage>
        <taxon>Eukaryota</taxon>
        <taxon>Viridiplantae</taxon>
        <taxon>Streptophyta</taxon>
        <taxon>Embryophyta</taxon>
        <taxon>Tracheophyta</taxon>
        <taxon>Spermatophyta</taxon>
        <taxon>Magnoliopsida</taxon>
        <taxon>eudicotyledons</taxon>
        <taxon>Gunneridae</taxon>
        <taxon>Pentapetalae</taxon>
        <taxon>Caryophyllales</taxon>
        <taxon>Chenopodiaceae</taxon>
        <taxon>Betoideae</taxon>
        <taxon>Beta</taxon>
    </lineage>
</organism>
<dbReference type="InterPro" id="IPR027093">
    <property type="entry name" value="EAF_fam"/>
</dbReference>
<evidence type="ECO:0000256" key="3">
    <source>
        <dbReference type="ARBA" id="ARBA00022553"/>
    </source>
</evidence>
<protein>
    <recommendedName>
        <fullName evidence="9">Transcription elongation factor Eaf N-terminal domain-containing protein</fullName>
    </recommendedName>
</protein>
<feature type="non-terminal residue" evidence="10">
    <location>
        <position position="1"/>
    </location>
</feature>
<keyword evidence="6" id="KW-0804">Transcription</keyword>
<evidence type="ECO:0000256" key="7">
    <source>
        <dbReference type="ARBA" id="ARBA00023242"/>
    </source>
</evidence>
<dbReference type="GO" id="GO:0032783">
    <property type="term" value="C:super elongation complex"/>
    <property type="evidence" value="ECO:0007669"/>
    <property type="project" value="InterPro"/>
</dbReference>
<comment type="subcellular location">
    <subcellularLocation>
        <location evidence="1">Nucleus</location>
    </subcellularLocation>
</comment>
<evidence type="ECO:0000256" key="8">
    <source>
        <dbReference type="SAM" id="MobiDB-lite"/>
    </source>
</evidence>
<evidence type="ECO:0000256" key="1">
    <source>
        <dbReference type="ARBA" id="ARBA00004123"/>
    </source>
</evidence>
<comment type="similarity">
    <text evidence="2">Belongs to the EAF family.</text>
</comment>
<keyword evidence="11" id="KW-1185">Reference proteome</keyword>
<keyword evidence="4" id="KW-0805">Transcription regulation</keyword>
<dbReference type="Proteomes" id="UP000035740">
    <property type="component" value="Unassembled WGS sequence"/>
</dbReference>
<evidence type="ECO:0000259" key="9">
    <source>
        <dbReference type="Pfam" id="PF09816"/>
    </source>
</evidence>
<dbReference type="Pfam" id="PF09816">
    <property type="entry name" value="EAF"/>
    <property type="match status" value="1"/>
</dbReference>
<keyword evidence="7" id="KW-0539">Nucleus</keyword>
<sequence>DFKPQSVDTSKPGLMSRSSTDKVFVDWQNQSCNLAPISFTGKFETGKDIDCVLVFDEAADGSFVLEPMAGMVKRLTHDRLGGQAAAQRLATLPNEIEPETLPDLDEVFRDSAEEEPILDMSGRPVEEFDDLEGSDVSFEDD</sequence>
<feature type="compositionally biased region" description="Acidic residues" evidence="8">
    <location>
        <begin position="127"/>
        <end position="141"/>
    </location>
</feature>
<accession>A0A0J8DSJ1</accession>
<dbReference type="AlphaFoldDB" id="A0A0J8DSJ1"/>
<dbReference type="PANTHER" id="PTHR15970:SF2">
    <property type="entry name" value="ELL-ASSOCIATED FACTOR EAF"/>
    <property type="match status" value="1"/>
</dbReference>
<dbReference type="GO" id="GO:0003711">
    <property type="term" value="F:transcription elongation factor activity"/>
    <property type="evidence" value="ECO:0007669"/>
    <property type="project" value="TreeGrafter"/>
</dbReference>
<proteinExistence type="inferred from homology"/>
<name>A0A0J8DSJ1_BETVV</name>
<evidence type="ECO:0000313" key="11">
    <source>
        <dbReference type="Proteomes" id="UP000035740"/>
    </source>
</evidence>
<dbReference type="Gramene" id="KMS93705">
    <property type="protein sequence ID" value="KMS93705"/>
    <property type="gene ID" value="BVRB_028790"/>
</dbReference>
<evidence type="ECO:0000256" key="2">
    <source>
        <dbReference type="ARBA" id="ARBA00007798"/>
    </source>
</evidence>
<dbReference type="PANTHER" id="PTHR15970">
    <property type="entry name" value="ELL-ASSOCIATED FACTOR EAF"/>
    <property type="match status" value="1"/>
</dbReference>
<dbReference type="GO" id="GO:0006368">
    <property type="term" value="P:transcription elongation by RNA polymerase II"/>
    <property type="evidence" value="ECO:0007669"/>
    <property type="project" value="InterPro"/>
</dbReference>
<gene>
    <name evidence="10" type="ORF">BVRB_028790</name>
</gene>
<dbReference type="EMBL" id="KQ099809">
    <property type="protein sequence ID" value="KMS93705.1"/>
    <property type="molecule type" value="Genomic_DNA"/>
</dbReference>
<evidence type="ECO:0000256" key="6">
    <source>
        <dbReference type="ARBA" id="ARBA00023163"/>
    </source>
</evidence>
<evidence type="ECO:0000313" key="10">
    <source>
        <dbReference type="EMBL" id="KMS93705.1"/>
    </source>
</evidence>
<evidence type="ECO:0000256" key="4">
    <source>
        <dbReference type="ARBA" id="ARBA00023015"/>
    </source>
</evidence>
<dbReference type="OrthoDB" id="125903at2759"/>
<evidence type="ECO:0000256" key="5">
    <source>
        <dbReference type="ARBA" id="ARBA00023159"/>
    </source>
</evidence>